<dbReference type="PROSITE" id="PS00330">
    <property type="entry name" value="HEMOLYSIN_CALCIUM"/>
    <property type="match status" value="2"/>
</dbReference>
<dbReference type="SUPFAM" id="SSF51120">
    <property type="entry name" value="beta-Roll"/>
    <property type="match status" value="2"/>
</dbReference>
<dbReference type="Proteomes" id="UP000034854">
    <property type="component" value="Unassembled WGS sequence"/>
</dbReference>
<keyword evidence="3" id="KW-0472">Membrane</keyword>
<dbReference type="InterPro" id="IPR018511">
    <property type="entry name" value="Hemolysin-typ_Ca-bd_CS"/>
</dbReference>
<sequence>MKNKIKFKTIRILSIALIAVSTFYFASPNFLNNSETEAVGDLTIDWGAGITPPDPIFTVTNAAPGDSETRSVLVTNGAPSSRPVGVRGVEQGGDTIKDILEIKISNGSGDLYGGTLGTKTLSQFFIDSAGPDGIFLVDLASASSVTLDFKIDFPVSADNAYQNKSAVFDLIIGISINLPDACDQIDLLPTPIIGTAKAETLNGTQGNDLIMGLEGADKINGLGGDDCILGGEGADKINGNNGKDAIFGEGGADTINGNNGDDTILGGKGGDTLKGENGQDKIFGNEDADTIDGGNGEDYIEGNEAADTLNGGNQKDIIFGNEAADTLRGGNGNDNLDGGLGVDTANGNNGSDTCDAETRISCEL</sequence>
<dbReference type="PANTHER" id="PTHR38340">
    <property type="entry name" value="S-LAYER PROTEIN"/>
    <property type="match status" value="1"/>
</dbReference>
<dbReference type="InterPro" id="IPR011049">
    <property type="entry name" value="Serralysin-like_metalloprot_C"/>
</dbReference>
<proteinExistence type="predicted"/>
<evidence type="ECO:0000313" key="5">
    <source>
        <dbReference type="Proteomes" id="UP000034854"/>
    </source>
</evidence>
<evidence type="ECO:0000256" key="3">
    <source>
        <dbReference type="SAM" id="Phobius"/>
    </source>
</evidence>
<dbReference type="EMBL" id="LCAG01000012">
    <property type="protein sequence ID" value="KKR86617.1"/>
    <property type="molecule type" value="Genomic_DNA"/>
</dbReference>
<accession>A0A0G0XFX7</accession>
<evidence type="ECO:0000256" key="1">
    <source>
        <dbReference type="ARBA" id="ARBA00004613"/>
    </source>
</evidence>
<protein>
    <submittedName>
        <fullName evidence="4">NHL repeat-containing protein</fullName>
    </submittedName>
</protein>
<keyword evidence="2" id="KW-0964">Secreted</keyword>
<dbReference type="AlphaFoldDB" id="A0A0G0XFX7"/>
<dbReference type="GO" id="GO:0005509">
    <property type="term" value="F:calcium ion binding"/>
    <property type="evidence" value="ECO:0007669"/>
    <property type="project" value="InterPro"/>
</dbReference>
<dbReference type="InterPro" id="IPR050557">
    <property type="entry name" value="RTX_toxin/Mannuronan_C5-epim"/>
</dbReference>
<evidence type="ECO:0000256" key="2">
    <source>
        <dbReference type="ARBA" id="ARBA00022525"/>
    </source>
</evidence>
<feature type="transmembrane region" description="Helical" evidence="3">
    <location>
        <begin position="12"/>
        <end position="31"/>
    </location>
</feature>
<reference evidence="4 5" key="1">
    <citation type="journal article" date="2015" name="Nature">
        <title>rRNA introns, odd ribosomes, and small enigmatic genomes across a large radiation of phyla.</title>
        <authorList>
            <person name="Brown C.T."/>
            <person name="Hug L.A."/>
            <person name="Thomas B.C."/>
            <person name="Sharon I."/>
            <person name="Castelle C.J."/>
            <person name="Singh A."/>
            <person name="Wilkins M.J."/>
            <person name="Williams K.H."/>
            <person name="Banfield J.F."/>
        </authorList>
    </citation>
    <scope>NUCLEOTIDE SEQUENCE [LARGE SCALE GENOMIC DNA]</scope>
</reference>
<organism evidence="4 5">
    <name type="scientific">Candidatus Curtissbacteria bacterium GW2011_GWA1_41_11</name>
    <dbReference type="NCBI Taxonomy" id="1618409"/>
    <lineage>
        <taxon>Bacteria</taxon>
        <taxon>Candidatus Curtissiibacteriota</taxon>
    </lineage>
</organism>
<comment type="subcellular location">
    <subcellularLocation>
        <location evidence="1">Secreted</location>
    </subcellularLocation>
</comment>
<gene>
    <name evidence="4" type="ORF">UU34_C0012G0015</name>
</gene>
<keyword evidence="3" id="KW-0812">Transmembrane</keyword>
<dbReference type="GO" id="GO:0005576">
    <property type="term" value="C:extracellular region"/>
    <property type="evidence" value="ECO:0007669"/>
    <property type="project" value="UniProtKB-SubCell"/>
</dbReference>
<dbReference type="Gene3D" id="2.150.10.10">
    <property type="entry name" value="Serralysin-like metalloprotease, C-terminal"/>
    <property type="match status" value="2"/>
</dbReference>
<comment type="caution">
    <text evidence="4">The sequence shown here is derived from an EMBL/GenBank/DDBJ whole genome shotgun (WGS) entry which is preliminary data.</text>
</comment>
<evidence type="ECO:0000313" key="4">
    <source>
        <dbReference type="EMBL" id="KKR86617.1"/>
    </source>
</evidence>
<keyword evidence="3" id="KW-1133">Transmembrane helix</keyword>
<dbReference type="InterPro" id="IPR001343">
    <property type="entry name" value="Hemolysn_Ca-bd"/>
</dbReference>
<dbReference type="PANTHER" id="PTHR38340:SF1">
    <property type="entry name" value="S-LAYER PROTEIN"/>
    <property type="match status" value="1"/>
</dbReference>
<name>A0A0G0XFX7_9BACT</name>
<dbReference type="PRINTS" id="PR00313">
    <property type="entry name" value="CABNDNGRPT"/>
</dbReference>
<dbReference type="Pfam" id="PF00353">
    <property type="entry name" value="HemolysinCabind"/>
    <property type="match status" value="4"/>
</dbReference>